<keyword evidence="6" id="KW-1133">Transmembrane helix</keyword>
<dbReference type="EMBL" id="DVHC01000052">
    <property type="protein sequence ID" value="HIR59391.1"/>
    <property type="molecule type" value="Genomic_DNA"/>
</dbReference>
<feature type="domain" description="SpaA-like prealbumin fold" evidence="9">
    <location>
        <begin position="320"/>
        <end position="407"/>
    </location>
</feature>
<evidence type="ECO:0000256" key="4">
    <source>
        <dbReference type="ARBA" id="ARBA00022729"/>
    </source>
</evidence>
<protein>
    <submittedName>
        <fullName evidence="10">Cys-Gln thioester bond-forming surface protein</fullName>
    </submittedName>
</protein>
<feature type="domain" description="SpaA-like prealbumin fold" evidence="9">
    <location>
        <begin position="598"/>
        <end position="672"/>
    </location>
</feature>
<keyword evidence="6" id="KW-0472">Membrane</keyword>
<comment type="similarity">
    <text evidence="1">Belongs to the serine-aspartate repeat-containing protein (SDr) family.</text>
</comment>
<dbReference type="InterPro" id="IPR041033">
    <property type="entry name" value="SpaA_PFL_dom_1"/>
</dbReference>
<dbReference type="SUPFAM" id="SSF49478">
    <property type="entry name" value="Cna protein B-type domain"/>
    <property type="match status" value="2"/>
</dbReference>
<evidence type="ECO:0000256" key="5">
    <source>
        <dbReference type="ARBA" id="ARBA00023088"/>
    </source>
</evidence>
<feature type="transmembrane region" description="Helical" evidence="6">
    <location>
        <begin position="21"/>
        <end position="43"/>
    </location>
</feature>
<organism evidence="10 11">
    <name type="scientific">Candidatus Onthousia excrementipullorum</name>
    <dbReference type="NCBI Taxonomy" id="2840884"/>
    <lineage>
        <taxon>Bacteria</taxon>
        <taxon>Bacillati</taxon>
        <taxon>Bacillota</taxon>
        <taxon>Bacilli</taxon>
        <taxon>Candidatus Onthousia</taxon>
    </lineage>
</organism>
<feature type="domain" description="Gram-positive cocci surface proteins LPxTG" evidence="7">
    <location>
        <begin position="767"/>
        <end position="800"/>
    </location>
</feature>
<keyword evidence="4" id="KW-0732">Signal</keyword>
<evidence type="ECO:0000313" key="11">
    <source>
        <dbReference type="Proteomes" id="UP000824232"/>
    </source>
</evidence>
<dbReference type="PANTHER" id="PTHR36108:SF13">
    <property type="entry name" value="COLOSSIN-B-RELATED"/>
    <property type="match status" value="1"/>
</dbReference>
<reference evidence="10" key="1">
    <citation type="submission" date="2020-10" db="EMBL/GenBank/DDBJ databases">
        <authorList>
            <person name="Gilroy R."/>
        </authorList>
    </citation>
    <scope>NUCLEOTIDE SEQUENCE</scope>
    <source>
        <strain evidence="10">CHK184-20233</strain>
    </source>
</reference>
<dbReference type="Pfam" id="PF08341">
    <property type="entry name" value="TED"/>
    <property type="match status" value="1"/>
</dbReference>
<evidence type="ECO:0000256" key="3">
    <source>
        <dbReference type="ARBA" id="ARBA00022525"/>
    </source>
</evidence>
<feature type="domain" description="Thioester" evidence="8">
    <location>
        <begin position="90"/>
        <end position="179"/>
    </location>
</feature>
<keyword evidence="5" id="KW-0572">Peptidoglycan-anchor</keyword>
<dbReference type="InterPro" id="IPR019931">
    <property type="entry name" value="LPXTG_anchor"/>
</dbReference>
<evidence type="ECO:0000259" key="8">
    <source>
        <dbReference type="Pfam" id="PF08341"/>
    </source>
</evidence>
<feature type="transmembrane region" description="Helical" evidence="6">
    <location>
        <begin position="774"/>
        <end position="793"/>
    </location>
</feature>
<evidence type="ECO:0000313" key="10">
    <source>
        <dbReference type="EMBL" id="HIR59391.1"/>
    </source>
</evidence>
<feature type="domain" description="SpaA-like prealbumin fold" evidence="9">
    <location>
        <begin position="411"/>
        <end position="497"/>
    </location>
</feature>
<reference evidence="10" key="2">
    <citation type="journal article" date="2021" name="PeerJ">
        <title>Extensive microbial diversity within the chicken gut microbiome revealed by metagenomics and culture.</title>
        <authorList>
            <person name="Gilroy R."/>
            <person name="Ravi A."/>
            <person name="Getino M."/>
            <person name="Pursley I."/>
            <person name="Horton D.L."/>
            <person name="Alikhan N.F."/>
            <person name="Baker D."/>
            <person name="Gharbi K."/>
            <person name="Hall N."/>
            <person name="Watson M."/>
            <person name="Adriaenssens E.M."/>
            <person name="Foster-Nyarko E."/>
            <person name="Jarju S."/>
            <person name="Secka A."/>
            <person name="Antonio M."/>
            <person name="Oren A."/>
            <person name="Chaudhuri R.R."/>
            <person name="La Ragione R."/>
            <person name="Hildebrand F."/>
            <person name="Pallen M.J."/>
        </authorList>
    </citation>
    <scope>NUCLEOTIDE SEQUENCE</scope>
    <source>
        <strain evidence="10">CHK184-20233</strain>
    </source>
</reference>
<evidence type="ECO:0000256" key="1">
    <source>
        <dbReference type="ARBA" id="ARBA00007257"/>
    </source>
</evidence>
<dbReference type="PANTHER" id="PTHR36108">
    <property type="entry name" value="COLOSSIN-B-RELATED"/>
    <property type="match status" value="1"/>
</dbReference>
<sequence length="800" mass="87999">MLKRIGSMFKKSENDWLKVTISIFFSIIMIIFLGKTVVSSYAIPNTLPDTLTSGMGDNSERINLFDELYGDELLYLVPYYATSGGTRYTVYCLDKEKEWAPNHTITKDNAPLDAGYVYLIQNGYPAKSLTGNDAYDDYLTQIAVWWYQDLYEGTSNLTSNQKNVIQSSSYYRYIEPLINGAVNASNNPVVINPSFSINSSDFNLSSDNRYLITDTITVNSNVNFDSYAVSVNNSAVEILDSNNSVVSGTINSGSGFKLRVSLAEISNPISVNISVTVNYTEYEAYSYTPDNELMQNALPAALVPVSKQKTVSSNVGMPTGSLTIKKVDSETNSPLVGANIEVRRVITNQVVASFTTNTKDYTISNLLPGEYTIKETSAPSGYELNTSTYNVVINTNNLNISQTVKNIKENEVRLGKIDADTGELVAGATLKLTNSEGKEVETFVTTTEPYIIRGLDNGTYYLEEVTPPPGYLLNEKKVTININDNERVYTYNISNEKNKVEIVKRDASTGEIIAGATLKVTNSSGDEVETFVTTTEPYIISGLTPGKYSLEEISAPAGYVSSNSKIIFEVLNTGKVQEVSLDSDFISISVNNKKLVIDAKGKEGYSFNLKDSNGNLVEKINVTDKVYTSKELDLGDYSLEEVSVPDGNIKNKTPYYFSVTDSNIVSSINYTNDFTKVEISKKDITNSEEVAGAHLVIKDSNGKVVEEWTSTDTPHYIERLPVGKYTLTETIAPDGYILNTSVVDFEVLETGELQTAVMFNSKPVEVPNTSSNAIYIYIIGGVLIVVGASIMIISKKKKKK</sequence>
<evidence type="ECO:0000256" key="2">
    <source>
        <dbReference type="ARBA" id="ARBA00022512"/>
    </source>
</evidence>
<dbReference type="InterPro" id="IPR013783">
    <property type="entry name" value="Ig-like_fold"/>
</dbReference>
<evidence type="ECO:0000259" key="7">
    <source>
        <dbReference type="Pfam" id="PF00746"/>
    </source>
</evidence>
<keyword evidence="6" id="KW-0812">Transmembrane</keyword>
<dbReference type="Gene3D" id="2.60.40.10">
    <property type="entry name" value="Immunoglobulins"/>
    <property type="match status" value="5"/>
</dbReference>
<accession>A0A9D1J371</accession>
<keyword evidence="2" id="KW-0134">Cell wall</keyword>
<evidence type="ECO:0000256" key="6">
    <source>
        <dbReference type="SAM" id="Phobius"/>
    </source>
</evidence>
<keyword evidence="3" id="KW-0964">Secreted</keyword>
<comment type="caution">
    <text evidence="10">The sequence shown here is derived from an EMBL/GenBank/DDBJ whole genome shotgun (WGS) entry which is preliminary data.</text>
</comment>
<name>A0A9D1J371_9FIRM</name>
<dbReference type="Pfam" id="PF17802">
    <property type="entry name" value="SpaA"/>
    <property type="match status" value="5"/>
</dbReference>
<proteinExistence type="inferred from homology"/>
<evidence type="ECO:0000259" key="9">
    <source>
        <dbReference type="Pfam" id="PF17802"/>
    </source>
</evidence>
<feature type="domain" description="SpaA-like prealbumin fold" evidence="9">
    <location>
        <begin position="499"/>
        <end position="581"/>
    </location>
</feature>
<feature type="domain" description="SpaA-like prealbumin fold" evidence="9">
    <location>
        <begin position="676"/>
        <end position="760"/>
    </location>
</feature>
<gene>
    <name evidence="10" type="ORF">IAB38_05005</name>
</gene>
<dbReference type="Proteomes" id="UP000824232">
    <property type="component" value="Unassembled WGS sequence"/>
</dbReference>
<dbReference type="InterPro" id="IPR013552">
    <property type="entry name" value="Thioester_dom"/>
</dbReference>
<dbReference type="Pfam" id="PF00746">
    <property type="entry name" value="Gram_pos_anchor"/>
    <property type="match status" value="1"/>
</dbReference>
<dbReference type="AlphaFoldDB" id="A0A9D1J371"/>